<dbReference type="Pfam" id="PF10850">
    <property type="entry name" value="DUF2653"/>
    <property type="match status" value="1"/>
</dbReference>
<dbReference type="EMBL" id="RBZM01000002">
    <property type="protein sequence ID" value="RKP56959.1"/>
    <property type="molecule type" value="Genomic_DNA"/>
</dbReference>
<gene>
    <name evidence="1" type="ORF">D7Z26_02925</name>
</gene>
<organism evidence="1 2">
    <name type="scientific">Cohnella endophytica</name>
    <dbReference type="NCBI Taxonomy" id="2419778"/>
    <lineage>
        <taxon>Bacteria</taxon>
        <taxon>Bacillati</taxon>
        <taxon>Bacillota</taxon>
        <taxon>Bacilli</taxon>
        <taxon>Bacillales</taxon>
        <taxon>Paenibacillaceae</taxon>
        <taxon>Cohnella</taxon>
    </lineage>
</organism>
<dbReference type="InterPro" id="IPR020516">
    <property type="entry name" value="Uncharacterised_YxcD"/>
</dbReference>
<protein>
    <submittedName>
        <fullName evidence="1">DUF2653 family protein</fullName>
    </submittedName>
</protein>
<keyword evidence="2" id="KW-1185">Reference proteome</keyword>
<proteinExistence type="predicted"/>
<dbReference type="RefSeq" id="WP_120974575.1">
    <property type="nucleotide sequence ID" value="NZ_RBZM01000002.1"/>
</dbReference>
<dbReference type="Proteomes" id="UP000282076">
    <property type="component" value="Unassembled WGS sequence"/>
</dbReference>
<sequence>MRLSMDQIVNAVCMNLAERHEVPVESVEVDLLYDEAQGFSAEVWVQGRSRFIIEANIKEAIMRYVLAEFELRVYPSQITLDVEDEMWADIEQ</sequence>
<evidence type="ECO:0000313" key="2">
    <source>
        <dbReference type="Proteomes" id="UP000282076"/>
    </source>
</evidence>
<reference evidence="1 2" key="1">
    <citation type="submission" date="2018-10" db="EMBL/GenBank/DDBJ databases">
        <title>Cohnella sp. M2MS4P-1, whole genome shotgun sequence.</title>
        <authorList>
            <person name="Tuo L."/>
        </authorList>
    </citation>
    <scope>NUCLEOTIDE SEQUENCE [LARGE SCALE GENOMIC DNA]</scope>
    <source>
        <strain evidence="1 2">M2MS4P-1</strain>
    </source>
</reference>
<name>A0A494Y2S1_9BACL</name>
<accession>A0A494Y2S1</accession>
<comment type="caution">
    <text evidence="1">The sequence shown here is derived from an EMBL/GenBank/DDBJ whole genome shotgun (WGS) entry which is preliminary data.</text>
</comment>
<evidence type="ECO:0000313" key="1">
    <source>
        <dbReference type="EMBL" id="RKP56959.1"/>
    </source>
</evidence>
<dbReference type="OrthoDB" id="2360753at2"/>
<dbReference type="AlphaFoldDB" id="A0A494Y2S1"/>